<dbReference type="AlphaFoldDB" id="W0HJ29"/>
<sequence length="187" mass="20031">MIQTREQLDEVRDACRKLVTQRAALSAGASVIPLPGLDIGTDVSILLGLLPAINERFGLSEQQLAQLHPNRKKYTFIAIIGVGSRLIGRILTREAVSHALKRVGVRVATKSVARYVPLLGQALAAGLSFSAMKLLGNSHIDDCYRVVSEVLRQTAAQDAGGAPGALTHQNSLYWAIEIFAVHPSDAG</sequence>
<evidence type="ECO:0000313" key="2">
    <source>
        <dbReference type="Proteomes" id="UP000019025"/>
    </source>
</evidence>
<dbReference type="eggNOG" id="COG3597">
    <property type="taxonomic scope" value="Bacteria"/>
</dbReference>
<keyword evidence="2" id="KW-1185">Reference proteome</keyword>
<evidence type="ECO:0000313" key="1">
    <source>
        <dbReference type="EMBL" id="AHF73779.1"/>
    </source>
</evidence>
<dbReference type="KEGG" id="pes:SOPEG_1702"/>
<dbReference type="PATRIC" id="fig|2342.5.peg.1819"/>
<dbReference type="HOGENOM" id="CLU_116223_0_0_6"/>
<reference evidence="1 2" key="1">
    <citation type="journal article" date="2014" name="Genome Biol. Evol.">
        <title>Genome degeneration and adaptation in a nascent stage of symbiosis.</title>
        <authorList>
            <person name="Oakeson K.F."/>
            <person name="Gil R."/>
            <person name="Clayton A.L."/>
            <person name="Dunn D.M."/>
            <person name="von Niederhausern A.C."/>
            <person name="Hamil C."/>
            <person name="Aoyagi A."/>
            <person name="Duval B."/>
            <person name="Baca A."/>
            <person name="Silva F.J."/>
            <person name="Vallier A."/>
            <person name="Jackson D.G."/>
            <person name="Latorre A."/>
            <person name="Weiss R.B."/>
            <person name="Heddi A."/>
            <person name="Moya A."/>
            <person name="Dale C."/>
        </authorList>
    </citation>
    <scope>NUCLEOTIDE SEQUENCE [LARGE SCALE GENOMIC DNA]</scope>
    <source>
        <strain evidence="2">none</strain>
    </source>
</reference>
<dbReference type="RefSeq" id="WP_025245099.1">
    <property type="nucleotide sequence ID" value="NZ_CP006568.1"/>
</dbReference>
<dbReference type="Proteomes" id="UP000019025">
    <property type="component" value="Chromosome"/>
</dbReference>
<evidence type="ECO:0008006" key="3">
    <source>
        <dbReference type="Google" id="ProtNLM"/>
    </source>
</evidence>
<accession>W0HJ29</accession>
<protein>
    <recommendedName>
        <fullName evidence="3">DUF697 domain-containing protein</fullName>
    </recommendedName>
</protein>
<dbReference type="EMBL" id="CP006568">
    <property type="protein sequence ID" value="AHF73779.1"/>
    <property type="molecule type" value="Genomic_DNA"/>
</dbReference>
<organism evidence="1 2">
    <name type="scientific">Candidatus Sodalis pierantonii str. SOPE</name>
    <dbReference type="NCBI Taxonomy" id="2342"/>
    <lineage>
        <taxon>Bacteria</taxon>
        <taxon>Pseudomonadati</taxon>
        <taxon>Pseudomonadota</taxon>
        <taxon>Gammaproteobacteria</taxon>
        <taxon>Enterobacterales</taxon>
        <taxon>Bruguierivoracaceae</taxon>
        <taxon>Sodalis</taxon>
    </lineage>
</organism>
<gene>
    <name evidence="1" type="ORF">SOPEG_1702</name>
</gene>
<proteinExistence type="predicted"/>
<name>W0HJ29_9GAMM</name>